<keyword evidence="1" id="KW-0808">Transferase</keyword>
<dbReference type="RefSeq" id="WP_000064365.1">
    <property type="nucleotide sequence ID" value="NZ_NUXC01000032.1"/>
</dbReference>
<evidence type="ECO:0000313" key="2">
    <source>
        <dbReference type="Proteomes" id="UP000224076"/>
    </source>
</evidence>
<dbReference type="Proteomes" id="UP000224076">
    <property type="component" value="Unassembled WGS sequence"/>
</dbReference>
<reference evidence="1 2" key="1">
    <citation type="submission" date="2017-09" db="EMBL/GenBank/DDBJ databases">
        <title>Large-scale bioinformatics analysis of Bacillus genomes uncovers conserved roles of natural products in bacterial physiology.</title>
        <authorList>
            <consortium name="Agbiome Team Llc"/>
            <person name="Bleich R.M."/>
            <person name="Grubbs K.J."/>
            <person name="Santa Maria K.C."/>
            <person name="Allen S.E."/>
            <person name="Farag S."/>
            <person name="Shank E.A."/>
            <person name="Bowers A."/>
        </authorList>
    </citation>
    <scope>NUCLEOTIDE SEQUENCE [LARGE SCALE GENOMIC DNA]</scope>
    <source>
        <strain evidence="1 2">AFS061806</strain>
    </source>
</reference>
<sequence length="166" mass="19040">MSNEVLPFTVRLATPEDFWDISNINKQVQQLHIEGRPDIYSDTSASLDHNAYEAWLIDTSIEIFVVEDNNKEILAYIILDIKEPSENPKLVERKVLFIRNIGVSEICQGTGIGKILVQKAFEYAKEIKATSVELNVLEFNKKAIQFYEKLGFKTQSRQMEFVLPDA</sequence>
<proteinExistence type="predicted"/>
<dbReference type="InterPro" id="IPR000182">
    <property type="entry name" value="GNAT_dom"/>
</dbReference>
<accession>A0A2A8WZ20</accession>
<dbReference type="InterPro" id="IPR050276">
    <property type="entry name" value="MshD_Acetyltransferase"/>
</dbReference>
<dbReference type="CDD" id="cd04301">
    <property type="entry name" value="NAT_SF"/>
    <property type="match status" value="1"/>
</dbReference>
<dbReference type="Gene3D" id="3.40.630.30">
    <property type="match status" value="1"/>
</dbReference>
<dbReference type="PANTHER" id="PTHR43617">
    <property type="entry name" value="L-AMINO ACID N-ACETYLTRANSFERASE"/>
    <property type="match status" value="1"/>
</dbReference>
<name>A0A2A8WZ20_BACCE</name>
<dbReference type="GO" id="GO:0016747">
    <property type="term" value="F:acyltransferase activity, transferring groups other than amino-acyl groups"/>
    <property type="evidence" value="ECO:0007669"/>
    <property type="project" value="InterPro"/>
</dbReference>
<gene>
    <name evidence="1" type="ORF">COK86_27515</name>
</gene>
<dbReference type="AlphaFoldDB" id="A0A2A8WZ20"/>
<evidence type="ECO:0000313" key="1">
    <source>
        <dbReference type="EMBL" id="PFU37842.1"/>
    </source>
</evidence>
<comment type="caution">
    <text evidence="1">The sequence shown here is derived from an EMBL/GenBank/DDBJ whole genome shotgun (WGS) entry which is preliminary data.</text>
</comment>
<organism evidence="1 2">
    <name type="scientific">Bacillus cereus</name>
    <dbReference type="NCBI Taxonomy" id="1396"/>
    <lineage>
        <taxon>Bacteria</taxon>
        <taxon>Bacillati</taxon>
        <taxon>Bacillota</taxon>
        <taxon>Bacilli</taxon>
        <taxon>Bacillales</taxon>
        <taxon>Bacillaceae</taxon>
        <taxon>Bacillus</taxon>
        <taxon>Bacillus cereus group</taxon>
    </lineage>
</organism>
<dbReference type="Pfam" id="PF00583">
    <property type="entry name" value="Acetyltransf_1"/>
    <property type="match status" value="1"/>
</dbReference>
<dbReference type="EMBL" id="NVDG01000059">
    <property type="protein sequence ID" value="PFU37842.1"/>
    <property type="molecule type" value="Genomic_DNA"/>
</dbReference>
<protein>
    <submittedName>
        <fullName evidence="1">N-acetyltransferase</fullName>
    </submittedName>
</protein>
<dbReference type="InterPro" id="IPR016181">
    <property type="entry name" value="Acyl_CoA_acyltransferase"/>
</dbReference>
<dbReference type="PROSITE" id="PS51186">
    <property type="entry name" value="GNAT"/>
    <property type="match status" value="1"/>
</dbReference>
<dbReference type="SUPFAM" id="SSF55729">
    <property type="entry name" value="Acyl-CoA N-acyltransferases (Nat)"/>
    <property type="match status" value="1"/>
</dbReference>